<keyword evidence="1" id="KW-0812">Transmembrane</keyword>
<feature type="transmembrane region" description="Helical" evidence="1">
    <location>
        <begin position="286"/>
        <end position="312"/>
    </location>
</feature>
<protein>
    <submittedName>
        <fullName evidence="2">Uncharacterized protein</fullName>
    </submittedName>
</protein>
<keyword evidence="3" id="KW-1185">Reference proteome</keyword>
<keyword evidence="1" id="KW-1133">Transmembrane helix</keyword>
<name>X5DIZ6_9CORY</name>
<feature type="transmembrane region" description="Helical" evidence="1">
    <location>
        <begin position="237"/>
        <end position="257"/>
    </location>
</feature>
<reference evidence="2 3" key="1">
    <citation type="journal article" date="2015" name="Int. J. Syst. Evol. Microbiol.">
        <title>Revisiting Corynebacterium glyciniphilum (ex Kubota et al., 1972) sp. nov., nom. rev., isolated from putrefied banana.</title>
        <authorList>
            <person name="Al-Dilaimi A."/>
            <person name="Bednarz H."/>
            <person name="Lomker A."/>
            <person name="Niehaus K."/>
            <person name="Kalinowski J."/>
            <person name="Ruckert C."/>
        </authorList>
    </citation>
    <scope>NUCLEOTIDE SEQUENCE [LARGE SCALE GENOMIC DNA]</scope>
    <source>
        <strain evidence="2">AJ 3170</strain>
    </source>
</reference>
<proteinExistence type="predicted"/>
<evidence type="ECO:0000313" key="2">
    <source>
        <dbReference type="EMBL" id="AHW63048.1"/>
    </source>
</evidence>
<accession>X5DIZ6</accession>
<evidence type="ECO:0000313" key="3">
    <source>
        <dbReference type="Proteomes" id="UP000023703"/>
    </source>
</evidence>
<sequence length="390" mass="43602">MSRITFHLSLWPGTILAVTKEPIFTVGVMVDRGLPEKRVRKVLEKLGVYSDEADLSDDDLSALGLPRVEVRTSTLPMSLDGSVRLSDSAVGIMESHGWDRMIYVTDLPLTTRRPVISQTVNRGRVTMLCLPAFGFLRAQEGLRQELSRLLRKKPAGAGVLEEISDSSDIEGGDSEADTTRVIDGWGRSLRLLLGMVAGNRPAELYRVLTGCLAIGIATGAYGIFYGSMWQMSHTISFLRMFVISLVAVGALTFWLIYHNGLWNRWPGRESDSVAKWRARMDNRATLATVLIAAVLIYTTVFLVLLALSMVIVDTNYFRAQVNDEPFPWGYAKLAWLTASLGTMAGAIGSSFDNDEAIREATYNRREHIRRQITGLYEDKPPTRFRDHKRR</sequence>
<organism evidence="2 3">
    <name type="scientific">Corynebacterium glyciniphilum AJ 3170</name>
    <dbReference type="NCBI Taxonomy" id="1404245"/>
    <lineage>
        <taxon>Bacteria</taxon>
        <taxon>Bacillati</taxon>
        <taxon>Actinomycetota</taxon>
        <taxon>Actinomycetes</taxon>
        <taxon>Mycobacteriales</taxon>
        <taxon>Corynebacteriaceae</taxon>
        <taxon>Corynebacterium</taxon>
    </lineage>
</organism>
<dbReference type="Proteomes" id="UP000023703">
    <property type="component" value="Chromosome"/>
</dbReference>
<dbReference type="OrthoDB" id="8477132at2"/>
<gene>
    <name evidence="2" type="ORF">CGLY_03000</name>
</gene>
<dbReference type="AlphaFoldDB" id="X5DIZ6"/>
<dbReference type="EMBL" id="CP006842">
    <property type="protein sequence ID" value="AHW63048.1"/>
    <property type="molecule type" value="Genomic_DNA"/>
</dbReference>
<dbReference type="KEGG" id="cgy:CGLY_03000"/>
<dbReference type="eggNOG" id="COG5502">
    <property type="taxonomic scope" value="Bacteria"/>
</dbReference>
<keyword evidence="1" id="KW-0472">Membrane</keyword>
<dbReference type="HOGENOM" id="CLU_041420_1_0_11"/>
<evidence type="ECO:0000256" key="1">
    <source>
        <dbReference type="SAM" id="Phobius"/>
    </source>
</evidence>
<feature type="transmembrane region" description="Helical" evidence="1">
    <location>
        <begin position="204"/>
        <end position="225"/>
    </location>
</feature>